<gene>
    <name evidence="1" type="ORF">BDBG_16885</name>
</gene>
<dbReference type="Proteomes" id="UP000002038">
    <property type="component" value="Unassembled WGS sequence"/>
</dbReference>
<evidence type="ECO:0000313" key="1">
    <source>
        <dbReference type="EMBL" id="OAT07706.1"/>
    </source>
</evidence>
<dbReference type="GeneID" id="42528843"/>
<sequence length="92" mass="10456">MTASDDQYRCRPLFWWQRHASQIEHIASHLGDRLSLCMCCTHMRGARVWNNTIANAQGIKLRLESVAQFCRGKGIAITERNPDRSVKGDKAA</sequence>
<dbReference type="AlphaFoldDB" id="A0A179UI30"/>
<dbReference type="KEGG" id="bgh:BDBG_16885"/>
<keyword evidence="2" id="KW-1185">Reference proteome</keyword>
<evidence type="ECO:0000313" key="2">
    <source>
        <dbReference type="Proteomes" id="UP000002038"/>
    </source>
</evidence>
<proteinExistence type="predicted"/>
<reference evidence="2" key="1">
    <citation type="journal article" date="2015" name="PLoS Genet.">
        <title>The dynamic genome and transcriptome of the human fungal pathogen Blastomyces and close relative Emmonsia.</title>
        <authorList>
            <person name="Munoz J.F."/>
            <person name="Gauthier G.M."/>
            <person name="Desjardins C.A."/>
            <person name="Gallo J.E."/>
            <person name="Holder J."/>
            <person name="Sullivan T.D."/>
            <person name="Marty A.J."/>
            <person name="Carmen J.C."/>
            <person name="Chen Z."/>
            <person name="Ding L."/>
            <person name="Gujja S."/>
            <person name="Magrini V."/>
            <person name="Misas E."/>
            <person name="Mitreva M."/>
            <person name="Priest M."/>
            <person name="Saif S."/>
            <person name="Whiston E.A."/>
            <person name="Young S."/>
            <person name="Zeng Q."/>
            <person name="Goldman W.E."/>
            <person name="Mardis E.R."/>
            <person name="Taylor J.W."/>
            <person name="McEwen J.G."/>
            <person name="Clay O.K."/>
            <person name="Klein B.S."/>
            <person name="Cuomo C.A."/>
        </authorList>
    </citation>
    <scope>NUCLEOTIDE SEQUENCE [LARGE SCALE GENOMIC DNA]</scope>
    <source>
        <strain evidence="2">SLH14081</strain>
    </source>
</reference>
<dbReference type="RefSeq" id="XP_031577913.1">
    <property type="nucleotide sequence ID" value="XM_031724743.1"/>
</dbReference>
<accession>A0A179UI30</accession>
<dbReference type="EMBL" id="GG657453">
    <property type="protein sequence ID" value="OAT07706.1"/>
    <property type="molecule type" value="Genomic_DNA"/>
</dbReference>
<name>A0A179UI30_BLAGS</name>
<dbReference type="VEuPathDB" id="FungiDB:BDBG_16885"/>
<protein>
    <submittedName>
        <fullName evidence="1">Uncharacterized protein</fullName>
    </submittedName>
</protein>
<organism evidence="1 2">
    <name type="scientific">Blastomyces gilchristii (strain SLH14081)</name>
    <name type="common">Blastomyces dermatitidis</name>
    <dbReference type="NCBI Taxonomy" id="559298"/>
    <lineage>
        <taxon>Eukaryota</taxon>
        <taxon>Fungi</taxon>
        <taxon>Dikarya</taxon>
        <taxon>Ascomycota</taxon>
        <taxon>Pezizomycotina</taxon>
        <taxon>Eurotiomycetes</taxon>
        <taxon>Eurotiomycetidae</taxon>
        <taxon>Onygenales</taxon>
        <taxon>Ajellomycetaceae</taxon>
        <taxon>Blastomyces</taxon>
    </lineage>
</organism>